<feature type="region of interest" description="Disordered" evidence="1">
    <location>
        <begin position="1"/>
        <end position="25"/>
    </location>
</feature>
<sequence length="51" mass="5710">KSECGQEKSSPPAQSSKEQLSSMVREISQAKLMNIRKKRSELTASQETQDN</sequence>
<comment type="caution">
    <text evidence="2">The sequence shown here is derived from an EMBL/GenBank/DDBJ whole genome shotgun (WGS) entry which is preliminary data.</text>
</comment>
<dbReference type="Proteomes" id="UP001529510">
    <property type="component" value="Unassembled WGS sequence"/>
</dbReference>
<evidence type="ECO:0000313" key="3">
    <source>
        <dbReference type="Proteomes" id="UP001529510"/>
    </source>
</evidence>
<evidence type="ECO:0000313" key="2">
    <source>
        <dbReference type="EMBL" id="KAL0173326.1"/>
    </source>
</evidence>
<dbReference type="EMBL" id="JAMKFB020000016">
    <property type="protein sequence ID" value="KAL0173326.1"/>
    <property type="molecule type" value="Genomic_DNA"/>
</dbReference>
<accession>A0ABD0PKP0</accession>
<organism evidence="2 3">
    <name type="scientific">Cirrhinus mrigala</name>
    <name type="common">Mrigala</name>
    <dbReference type="NCBI Taxonomy" id="683832"/>
    <lineage>
        <taxon>Eukaryota</taxon>
        <taxon>Metazoa</taxon>
        <taxon>Chordata</taxon>
        <taxon>Craniata</taxon>
        <taxon>Vertebrata</taxon>
        <taxon>Euteleostomi</taxon>
        <taxon>Actinopterygii</taxon>
        <taxon>Neopterygii</taxon>
        <taxon>Teleostei</taxon>
        <taxon>Ostariophysi</taxon>
        <taxon>Cypriniformes</taxon>
        <taxon>Cyprinidae</taxon>
        <taxon>Labeoninae</taxon>
        <taxon>Labeonini</taxon>
        <taxon>Cirrhinus</taxon>
    </lineage>
</organism>
<evidence type="ECO:0008006" key="4">
    <source>
        <dbReference type="Google" id="ProtNLM"/>
    </source>
</evidence>
<name>A0ABD0PKP0_CIRMR</name>
<protein>
    <recommendedName>
        <fullName evidence="4">Shootin-1</fullName>
    </recommendedName>
</protein>
<proteinExistence type="predicted"/>
<feature type="non-terminal residue" evidence="2">
    <location>
        <position position="1"/>
    </location>
</feature>
<gene>
    <name evidence="2" type="ORF">M9458_033637</name>
</gene>
<evidence type="ECO:0000256" key="1">
    <source>
        <dbReference type="SAM" id="MobiDB-lite"/>
    </source>
</evidence>
<reference evidence="2 3" key="1">
    <citation type="submission" date="2024-05" db="EMBL/GenBank/DDBJ databases">
        <title>Genome sequencing and assembly of Indian major carp, Cirrhinus mrigala (Hamilton, 1822).</title>
        <authorList>
            <person name="Mohindra V."/>
            <person name="Chowdhury L.M."/>
            <person name="Lal K."/>
            <person name="Jena J.K."/>
        </authorList>
    </citation>
    <scope>NUCLEOTIDE SEQUENCE [LARGE SCALE GENOMIC DNA]</scope>
    <source>
        <strain evidence="2">CM1030</strain>
        <tissue evidence="2">Blood</tissue>
    </source>
</reference>
<feature type="non-terminal residue" evidence="2">
    <location>
        <position position="51"/>
    </location>
</feature>
<keyword evidence="3" id="KW-1185">Reference proteome</keyword>
<feature type="compositionally biased region" description="Polar residues" evidence="1">
    <location>
        <begin position="7"/>
        <end position="22"/>
    </location>
</feature>
<dbReference type="AlphaFoldDB" id="A0ABD0PKP0"/>